<name>M1VU90_CLAP2</name>
<sequence>MGSFKAIILGASVVCAQSFSTSCLSDMATPAGVAYTTTEVVTALTTDCPIKTGTPAGGDECAKKCNEEYNACRVAPDANQSFCASKLASCVGYNPFTGGSFMSPTACSAGAGAAATAPAGGQGGDAECAKKCNEEYNACRVAPDANQSFCSSKLASCVGYNPFTGGSFMSPTACSAGAAATTPAGAECACAKKCNEEYNACQVAPDANHSFCASKLASCVGYNPFTGGSFMSPTACSAGAGAAATTPAGGQGGDAECAKKCNEEYNACQVAPDANHSFCASKLASCVGYNPFTGGSFMSPTACSAGAAATTPAAPAATAPAGSAGGQGGDAECAKKCNEEYNACQVAPDANHSFCASKLASCVGYNPFTGGSFASPTACSAAATVEATGTGANPPVVTAGAGQITPALALLALGAIVLL</sequence>
<dbReference type="AlphaFoldDB" id="M1VU90"/>
<evidence type="ECO:0008006" key="4">
    <source>
        <dbReference type="Google" id="ProtNLM"/>
    </source>
</evidence>
<dbReference type="EMBL" id="CAGA01000004">
    <property type="protein sequence ID" value="CCE27357.1"/>
    <property type="molecule type" value="Genomic_DNA"/>
</dbReference>
<evidence type="ECO:0000313" key="3">
    <source>
        <dbReference type="Proteomes" id="UP000016801"/>
    </source>
</evidence>
<dbReference type="OrthoDB" id="4941146at2759"/>
<gene>
    <name evidence="2" type="ORF">CPUR_00831</name>
</gene>
<organism evidence="2 3">
    <name type="scientific">Claviceps purpurea (strain 20.1)</name>
    <name type="common">Ergot fungus</name>
    <name type="synonym">Sphacelia segetum</name>
    <dbReference type="NCBI Taxonomy" id="1111077"/>
    <lineage>
        <taxon>Eukaryota</taxon>
        <taxon>Fungi</taxon>
        <taxon>Dikarya</taxon>
        <taxon>Ascomycota</taxon>
        <taxon>Pezizomycotina</taxon>
        <taxon>Sordariomycetes</taxon>
        <taxon>Hypocreomycetidae</taxon>
        <taxon>Hypocreales</taxon>
        <taxon>Clavicipitaceae</taxon>
        <taxon>Claviceps</taxon>
    </lineage>
</organism>
<comment type="caution">
    <text evidence="2">The sequence shown here is derived from an EMBL/GenBank/DDBJ whole genome shotgun (WGS) entry which is preliminary data.</text>
</comment>
<evidence type="ECO:0000256" key="1">
    <source>
        <dbReference type="SAM" id="SignalP"/>
    </source>
</evidence>
<evidence type="ECO:0000313" key="2">
    <source>
        <dbReference type="EMBL" id="CCE27357.1"/>
    </source>
</evidence>
<accession>M1VU90</accession>
<dbReference type="STRING" id="1111077.M1VU90"/>
<dbReference type="PANTHER" id="PTHR39602">
    <property type="entry name" value="ACW-9"/>
    <property type="match status" value="1"/>
</dbReference>
<dbReference type="PhylomeDB" id="M1VU90"/>
<reference evidence="2 3" key="1">
    <citation type="journal article" date="2013" name="PLoS Genet.">
        <title>Plant-symbiotic fungi as chemical engineers: Multi-genome analysis of the Clavicipitaceae reveals dynamics of alkaloid loci.</title>
        <authorList>
            <person name="Schardl C.L."/>
            <person name="Young C.A."/>
            <person name="Hesse U."/>
            <person name="Amyotte S.G."/>
            <person name="Andreeva K."/>
            <person name="Calie P.J."/>
            <person name="Fleetwood D.J."/>
            <person name="Haws D.C."/>
            <person name="Moore N."/>
            <person name="Oeser B."/>
            <person name="Panaccione D.G."/>
            <person name="Schweri K.K."/>
            <person name="Voisey C.R."/>
            <person name="Farman M.L."/>
            <person name="Jaromczyk J.W."/>
            <person name="Roe B.A."/>
            <person name="O'Sullivan D.M."/>
            <person name="Scott B."/>
            <person name="Tudzynski P."/>
            <person name="An Z."/>
            <person name="Arnaoudova E.G."/>
            <person name="Bullock C.T."/>
            <person name="Charlton N.D."/>
            <person name="Chen L."/>
            <person name="Cox M."/>
            <person name="Dinkins R.D."/>
            <person name="Florea S."/>
            <person name="Glenn A.E."/>
            <person name="Gordon A."/>
            <person name="Gueldener U."/>
            <person name="Harris D.R."/>
            <person name="Hollin W."/>
            <person name="Jaromczyk J."/>
            <person name="Johnson R.D."/>
            <person name="Khan A.K."/>
            <person name="Leistner E."/>
            <person name="Leuchtmann A."/>
            <person name="Li C."/>
            <person name="Liu J."/>
            <person name="Liu J."/>
            <person name="Liu M."/>
            <person name="Mace W."/>
            <person name="Machado C."/>
            <person name="Nagabhyru P."/>
            <person name="Pan J."/>
            <person name="Schmid J."/>
            <person name="Sugawara K."/>
            <person name="Steiner U."/>
            <person name="Takach J.E."/>
            <person name="Tanaka E."/>
            <person name="Webb J.S."/>
            <person name="Wilson E.V."/>
            <person name="Wiseman J.L."/>
            <person name="Yoshida R."/>
            <person name="Zeng Z."/>
        </authorList>
    </citation>
    <scope>NUCLEOTIDE SEQUENCE [LARGE SCALE GENOMIC DNA]</scope>
    <source>
        <strain evidence="2 3">20.1</strain>
    </source>
</reference>
<feature type="signal peptide" evidence="1">
    <location>
        <begin position="1"/>
        <end position="18"/>
    </location>
</feature>
<dbReference type="HOGENOM" id="CLU_655521_0_0_1"/>
<dbReference type="VEuPathDB" id="FungiDB:CPUR_00831"/>
<keyword evidence="1" id="KW-0732">Signal</keyword>
<protein>
    <recommendedName>
        <fullName evidence="4">Cell wall glycoprotein</fullName>
    </recommendedName>
</protein>
<proteinExistence type="predicted"/>
<dbReference type="eggNOG" id="ENOG502SQUS">
    <property type="taxonomic scope" value="Eukaryota"/>
</dbReference>
<dbReference type="Proteomes" id="UP000016801">
    <property type="component" value="Unassembled WGS sequence"/>
</dbReference>
<dbReference type="PROSITE" id="PS51257">
    <property type="entry name" value="PROKAR_LIPOPROTEIN"/>
    <property type="match status" value="1"/>
</dbReference>
<keyword evidence="3" id="KW-1185">Reference proteome</keyword>
<feature type="chain" id="PRO_5004018729" description="Cell wall glycoprotein" evidence="1">
    <location>
        <begin position="19"/>
        <end position="419"/>
    </location>
</feature>
<dbReference type="PANTHER" id="PTHR39602:SF2">
    <property type="entry name" value="ACW-9"/>
    <property type="match status" value="1"/>
</dbReference>